<name>A0AA43QK25_9LECA</name>
<evidence type="ECO:0000256" key="4">
    <source>
        <dbReference type="ARBA" id="ARBA00039977"/>
    </source>
</evidence>
<dbReference type="PANTHER" id="PTHR12059">
    <property type="entry name" value="RIBOSOMAL PROTEIN L23-RELATED"/>
    <property type="match status" value="1"/>
</dbReference>
<evidence type="ECO:0000313" key="6">
    <source>
        <dbReference type="EMBL" id="MDI1486356.1"/>
    </source>
</evidence>
<dbReference type="Proteomes" id="UP001161017">
    <property type="component" value="Unassembled WGS sequence"/>
</dbReference>
<dbReference type="EMBL" id="JAPUFD010000003">
    <property type="protein sequence ID" value="MDI1486356.1"/>
    <property type="molecule type" value="Genomic_DNA"/>
</dbReference>
<dbReference type="GO" id="GO:0005762">
    <property type="term" value="C:mitochondrial large ribosomal subunit"/>
    <property type="evidence" value="ECO:0007669"/>
    <property type="project" value="TreeGrafter"/>
</dbReference>
<organism evidence="6 7">
    <name type="scientific">Ramalina farinacea</name>
    <dbReference type="NCBI Taxonomy" id="258253"/>
    <lineage>
        <taxon>Eukaryota</taxon>
        <taxon>Fungi</taxon>
        <taxon>Dikarya</taxon>
        <taxon>Ascomycota</taxon>
        <taxon>Pezizomycotina</taxon>
        <taxon>Lecanoromycetes</taxon>
        <taxon>OSLEUM clade</taxon>
        <taxon>Lecanoromycetidae</taxon>
        <taxon>Lecanorales</taxon>
        <taxon>Lecanorineae</taxon>
        <taxon>Ramalinaceae</taxon>
        <taxon>Ramalina</taxon>
    </lineage>
</organism>
<evidence type="ECO:0000256" key="3">
    <source>
        <dbReference type="ARBA" id="ARBA00023274"/>
    </source>
</evidence>
<dbReference type="GO" id="GO:0003735">
    <property type="term" value="F:structural constituent of ribosome"/>
    <property type="evidence" value="ECO:0007669"/>
    <property type="project" value="InterPro"/>
</dbReference>
<protein>
    <recommendedName>
        <fullName evidence="4">Large ribosomal subunit protein uL23m</fullName>
    </recommendedName>
</protein>
<proteinExistence type="inferred from homology"/>
<accession>A0AA43QK25</accession>
<dbReference type="InterPro" id="IPR012677">
    <property type="entry name" value="Nucleotide-bd_a/b_plait_sf"/>
</dbReference>
<evidence type="ECO:0000313" key="7">
    <source>
        <dbReference type="Proteomes" id="UP001161017"/>
    </source>
</evidence>
<feature type="region of interest" description="Disordered" evidence="5">
    <location>
        <begin position="1"/>
        <end position="44"/>
    </location>
</feature>
<comment type="similarity">
    <text evidence="1">Belongs to the universal ribosomal protein uL23 family.</text>
</comment>
<dbReference type="InterPro" id="IPR013025">
    <property type="entry name" value="Ribosomal_uL23-like"/>
</dbReference>
<sequence>MSFPNAIHTVKTSTPKSLTPKVNPAILKRPHPLPQRPLAPNRFTKPKGQRQIFLPNFVVTLVRSPQLPPIFASFLTPLWFSKLDLKDYLYNLYGLQVLNVRSYVIQSKVREDKPGVRVPRPHKWYRPQSKKKMTVEMVDDGTPGQGPFVWPQEPEDMSPWGRRNAEDEIEDMKKAYQDREKRSRKWPADMGIMAKRAREMIGQVKSRGSQKEEEGRSLQSKKTNVDPT</sequence>
<dbReference type="InterPro" id="IPR012678">
    <property type="entry name" value="Ribosomal_uL23/eL15/eS24_sf"/>
</dbReference>
<keyword evidence="2 6" id="KW-0689">Ribosomal protein</keyword>
<dbReference type="GO" id="GO:0032543">
    <property type="term" value="P:mitochondrial translation"/>
    <property type="evidence" value="ECO:0007669"/>
    <property type="project" value="TreeGrafter"/>
</dbReference>
<feature type="region of interest" description="Disordered" evidence="5">
    <location>
        <begin position="201"/>
        <end position="228"/>
    </location>
</feature>
<dbReference type="Gene3D" id="3.30.70.330">
    <property type="match status" value="1"/>
</dbReference>
<evidence type="ECO:0000256" key="2">
    <source>
        <dbReference type="ARBA" id="ARBA00022980"/>
    </source>
</evidence>
<evidence type="ECO:0000256" key="5">
    <source>
        <dbReference type="SAM" id="MobiDB-lite"/>
    </source>
</evidence>
<dbReference type="PANTHER" id="PTHR12059:SF5">
    <property type="entry name" value="LARGE RIBOSOMAL SUBUNIT PROTEIN UL23M"/>
    <property type="match status" value="1"/>
</dbReference>
<dbReference type="SUPFAM" id="SSF54189">
    <property type="entry name" value="Ribosomal proteins S24e, L23 and L15e"/>
    <property type="match status" value="1"/>
</dbReference>
<feature type="region of interest" description="Disordered" evidence="5">
    <location>
        <begin position="141"/>
        <end position="165"/>
    </location>
</feature>
<dbReference type="AlphaFoldDB" id="A0AA43QK25"/>
<evidence type="ECO:0000256" key="1">
    <source>
        <dbReference type="ARBA" id="ARBA00006700"/>
    </source>
</evidence>
<comment type="caution">
    <text evidence="6">The sequence shown here is derived from an EMBL/GenBank/DDBJ whole genome shotgun (WGS) entry which is preliminary data.</text>
</comment>
<keyword evidence="3" id="KW-0687">Ribonucleoprotein</keyword>
<gene>
    <name evidence="6" type="primary">MRP20</name>
    <name evidence="6" type="ORF">OHK93_005583</name>
</gene>
<keyword evidence="7" id="KW-1185">Reference proteome</keyword>
<reference evidence="6" key="1">
    <citation type="journal article" date="2023" name="Genome Biol. Evol.">
        <title>First Whole Genome Sequence and Flow Cytometry Genome Size Data for the Lichen-Forming Fungus Ramalina farinacea (Ascomycota).</title>
        <authorList>
            <person name="Llewellyn T."/>
            <person name="Mian S."/>
            <person name="Hill R."/>
            <person name="Leitch I.J."/>
            <person name="Gaya E."/>
        </authorList>
    </citation>
    <scope>NUCLEOTIDE SEQUENCE</scope>
    <source>
        <strain evidence="6">LIQ254RAFAR</strain>
    </source>
</reference>
<feature type="compositionally biased region" description="Polar residues" evidence="5">
    <location>
        <begin position="217"/>
        <end position="228"/>
    </location>
</feature>